<feature type="transmembrane region" description="Helical" evidence="7">
    <location>
        <begin position="96"/>
        <end position="118"/>
    </location>
</feature>
<evidence type="ECO:0000256" key="5">
    <source>
        <dbReference type="ARBA" id="ARBA00022989"/>
    </source>
</evidence>
<dbReference type="Proteomes" id="UP000075221">
    <property type="component" value="Chromosome"/>
</dbReference>
<evidence type="ECO:0008006" key="12">
    <source>
        <dbReference type="Google" id="ProtNLM"/>
    </source>
</evidence>
<dbReference type="GO" id="GO:0005886">
    <property type="term" value="C:plasma membrane"/>
    <property type="evidence" value="ECO:0007669"/>
    <property type="project" value="UniProtKB-SubCell"/>
</dbReference>
<evidence type="ECO:0000313" key="9">
    <source>
        <dbReference type="EMBL" id="AOZ47568.1"/>
    </source>
</evidence>
<evidence type="ECO:0000313" key="10">
    <source>
        <dbReference type="Proteomes" id="UP000075221"/>
    </source>
</evidence>
<reference evidence="9 11" key="1">
    <citation type="journal article" date="2016" name="Plant Dis.">
        <title>Improved production of propionic acid using genome shuffling.</title>
        <authorList>
            <person name="Luna-Flores C.H."/>
            <person name="Palfreyman R.W."/>
            <person name="Kromer J.O."/>
            <person name="Nielsen L.K."/>
            <person name="Marcellin E."/>
        </authorList>
    </citation>
    <scope>NUCLEOTIDE SEQUENCE [LARGE SCALE GENOMIC DNA]</scope>
    <source>
        <strain evidence="9 11">F3E8</strain>
    </source>
</reference>
<evidence type="ECO:0000256" key="3">
    <source>
        <dbReference type="ARBA" id="ARBA00022475"/>
    </source>
</evidence>
<proteinExistence type="inferred from homology"/>
<accession>A0AAC8YGQ5</accession>
<dbReference type="EMBL" id="CP014352">
    <property type="protein sequence ID" value="AMS06105.1"/>
    <property type="molecule type" value="Genomic_DNA"/>
</dbReference>
<feature type="transmembrane region" description="Helical" evidence="7">
    <location>
        <begin position="427"/>
        <end position="450"/>
    </location>
</feature>
<evidence type="ECO:0000256" key="6">
    <source>
        <dbReference type="ARBA" id="ARBA00023136"/>
    </source>
</evidence>
<gene>
    <name evidence="9" type="ORF">A8L58_13785</name>
    <name evidence="8" type="ORF">AXH35_12335</name>
</gene>
<comment type="similarity">
    <text evidence="2">Belongs to the polysaccharide synthase family.</text>
</comment>
<feature type="transmembrane region" description="Helical" evidence="7">
    <location>
        <begin position="157"/>
        <end position="179"/>
    </location>
</feature>
<feature type="transmembrane region" description="Helical" evidence="7">
    <location>
        <begin position="370"/>
        <end position="389"/>
    </location>
</feature>
<organism evidence="8 10">
    <name type="scientific">Acidipropionibacterium acidipropionici</name>
    <dbReference type="NCBI Taxonomy" id="1748"/>
    <lineage>
        <taxon>Bacteria</taxon>
        <taxon>Bacillati</taxon>
        <taxon>Actinomycetota</taxon>
        <taxon>Actinomycetes</taxon>
        <taxon>Propionibacteriales</taxon>
        <taxon>Propionibacteriaceae</taxon>
        <taxon>Acidipropionibacterium</taxon>
    </lineage>
</organism>
<reference evidence="8 10" key="2">
    <citation type="submission" date="2016-02" db="EMBL/GenBank/DDBJ databases">
        <title>Complete Genome Sequence of Propionibacterium acidipropionici ATCC 55737.</title>
        <authorList>
            <person name="Luna Flores C.H."/>
            <person name="Nielsen L.K."/>
            <person name="Marcellin E."/>
        </authorList>
    </citation>
    <scope>NUCLEOTIDE SEQUENCE [LARGE SCALE GENOMIC DNA]</scope>
    <source>
        <strain evidence="8 10">ATCC 55737</strain>
    </source>
</reference>
<name>A0AAC8YGQ5_9ACTN</name>
<feature type="transmembrane region" description="Helical" evidence="7">
    <location>
        <begin position="456"/>
        <end position="477"/>
    </location>
</feature>
<dbReference type="RefSeq" id="WP_062820027.1">
    <property type="nucleotide sequence ID" value="NZ_CP014352.1"/>
</dbReference>
<evidence type="ECO:0000313" key="11">
    <source>
        <dbReference type="Proteomes" id="UP000178666"/>
    </source>
</evidence>
<evidence type="ECO:0000256" key="4">
    <source>
        <dbReference type="ARBA" id="ARBA00022692"/>
    </source>
</evidence>
<feature type="transmembrane region" description="Helical" evidence="7">
    <location>
        <begin position="24"/>
        <end position="48"/>
    </location>
</feature>
<evidence type="ECO:0000313" key="8">
    <source>
        <dbReference type="EMBL" id="AMS06105.1"/>
    </source>
</evidence>
<feature type="transmembrane region" description="Helical" evidence="7">
    <location>
        <begin position="124"/>
        <end position="145"/>
    </location>
</feature>
<dbReference type="CDD" id="cd13127">
    <property type="entry name" value="MATE_tuaB_like"/>
    <property type="match status" value="1"/>
</dbReference>
<feature type="transmembrane region" description="Helical" evidence="7">
    <location>
        <begin position="395"/>
        <end position="415"/>
    </location>
</feature>
<keyword evidence="11" id="KW-1185">Reference proteome</keyword>
<feature type="transmembrane region" description="Helical" evidence="7">
    <location>
        <begin position="185"/>
        <end position="209"/>
    </location>
</feature>
<dbReference type="InterPro" id="IPR050833">
    <property type="entry name" value="Poly_Biosynth_Transport"/>
</dbReference>
<dbReference type="AlphaFoldDB" id="A0AAC8YGQ5"/>
<dbReference type="PANTHER" id="PTHR30250:SF10">
    <property type="entry name" value="LIPOPOLYSACCHARIDE BIOSYNTHESIS PROTEIN WZXC"/>
    <property type="match status" value="1"/>
</dbReference>
<dbReference type="Proteomes" id="UP000178666">
    <property type="component" value="Chromosome"/>
</dbReference>
<keyword evidence="6 7" id="KW-0472">Membrane</keyword>
<evidence type="ECO:0000256" key="2">
    <source>
        <dbReference type="ARBA" id="ARBA00007430"/>
    </source>
</evidence>
<dbReference type="Pfam" id="PF13440">
    <property type="entry name" value="Polysacc_synt_3"/>
    <property type="match status" value="1"/>
</dbReference>
<sequence>MTGSTDQAEGSEQVDKKALKHASVVGALFNALASLSQAAVGLITLVVFSRLISPSSYGVYAIAAVVLAFGELARDFGLGTASLVEKRLSEGQRSNLFWVNLGTGLVVALIVIGSAPFMAGSMHMPALTSVLPVCGLVFILNGCASQFEVSLKRRYRYAYIAKVNLAGLLISFVSALLLALAGAQYWALVIQTLLGNAISAVGIIAAAGWRPQRYRRDAPVRHLLTQGLHFLGNAAIALVTSNLGTLIIGHGLGAAQVGVYNRANQLVRVPVNQLMNPISSVVGPSLSRLQDDERGFAGYLQKAQALIAYPAGLVAATVAGLAPWAVPLVLGGRWTGAASVVTILSISAIAQAANQAPTWVLWSHGYAKQLARLSLLNAVITLSCVAFGATRGMTGVAWGYAVASILTWPIAALGARRVSGFNIWPGTVIALRMVAVTALCGAASGLVGAAVPGPDVWHVLAGGLASVALFTVLAWVVRPVRRDVQVAIDIIRRR</sequence>
<evidence type="ECO:0000256" key="1">
    <source>
        <dbReference type="ARBA" id="ARBA00004651"/>
    </source>
</evidence>
<comment type="subcellular location">
    <subcellularLocation>
        <location evidence="1">Cell membrane</location>
        <topology evidence="1">Multi-pass membrane protein</topology>
    </subcellularLocation>
</comment>
<dbReference type="PANTHER" id="PTHR30250">
    <property type="entry name" value="PST FAMILY PREDICTED COLANIC ACID TRANSPORTER"/>
    <property type="match status" value="1"/>
</dbReference>
<keyword evidence="5 7" id="KW-1133">Transmembrane helix</keyword>
<keyword evidence="3" id="KW-1003">Cell membrane</keyword>
<feature type="transmembrane region" description="Helical" evidence="7">
    <location>
        <begin position="306"/>
        <end position="326"/>
    </location>
</feature>
<dbReference type="EMBL" id="CP015970">
    <property type="protein sequence ID" value="AOZ47568.1"/>
    <property type="molecule type" value="Genomic_DNA"/>
</dbReference>
<protein>
    <recommendedName>
        <fullName evidence="12">Lipopolysaccharide biosynthesis protein</fullName>
    </recommendedName>
</protein>
<keyword evidence="4 7" id="KW-0812">Transmembrane</keyword>
<evidence type="ECO:0000256" key="7">
    <source>
        <dbReference type="SAM" id="Phobius"/>
    </source>
</evidence>
<feature type="transmembrane region" description="Helical" evidence="7">
    <location>
        <begin position="60"/>
        <end position="84"/>
    </location>
</feature>